<organism evidence="2 3">
    <name type="scientific">Symbiodinium natans</name>
    <dbReference type="NCBI Taxonomy" id="878477"/>
    <lineage>
        <taxon>Eukaryota</taxon>
        <taxon>Sar</taxon>
        <taxon>Alveolata</taxon>
        <taxon>Dinophyceae</taxon>
        <taxon>Suessiales</taxon>
        <taxon>Symbiodiniaceae</taxon>
        <taxon>Symbiodinium</taxon>
    </lineage>
</organism>
<evidence type="ECO:0000313" key="3">
    <source>
        <dbReference type="Proteomes" id="UP000604046"/>
    </source>
</evidence>
<evidence type="ECO:0000256" key="1">
    <source>
        <dbReference type="SAM" id="MobiDB-lite"/>
    </source>
</evidence>
<feature type="compositionally biased region" description="Basic and acidic residues" evidence="1">
    <location>
        <begin position="156"/>
        <end position="165"/>
    </location>
</feature>
<protein>
    <submittedName>
        <fullName evidence="2">Btbd6a protein</fullName>
    </submittedName>
</protein>
<accession>A0A812NIW2</accession>
<name>A0A812NIW2_9DINO</name>
<feature type="region of interest" description="Disordered" evidence="1">
    <location>
        <begin position="62"/>
        <end position="103"/>
    </location>
</feature>
<reference evidence="2" key="1">
    <citation type="submission" date="2021-02" db="EMBL/GenBank/DDBJ databases">
        <authorList>
            <person name="Dougan E. K."/>
            <person name="Rhodes N."/>
            <person name="Thang M."/>
            <person name="Chan C."/>
        </authorList>
    </citation>
    <scope>NUCLEOTIDE SEQUENCE</scope>
</reference>
<dbReference type="OrthoDB" id="435838at2759"/>
<dbReference type="EMBL" id="CAJNDS010002080">
    <property type="protein sequence ID" value="CAE7312989.1"/>
    <property type="molecule type" value="Genomic_DNA"/>
</dbReference>
<comment type="caution">
    <text evidence="2">The sequence shown here is derived from an EMBL/GenBank/DDBJ whole genome shotgun (WGS) entry which is preliminary data.</text>
</comment>
<evidence type="ECO:0000313" key="2">
    <source>
        <dbReference type="EMBL" id="CAE7312989.1"/>
    </source>
</evidence>
<dbReference type="AlphaFoldDB" id="A0A812NIW2"/>
<gene>
    <name evidence="2" type="primary">btbd6a</name>
    <name evidence="2" type="ORF">SNAT2548_LOCUS16435</name>
</gene>
<sequence>MAAFVDASSACSAADYVFQTSSLRPFLNHPGIDKAGTVFHKPVNPEHAVKERQAAASLSLRPFHAPAKDSAPSRPGKCRTRPRGLMANNFSQTMPPPRQSKVSDANCPVQMYIGQRSFGATHSKEQNRLASSEDDLASVQFLEEPDDPRVAVPAHRIGDEPEGRLRPYLASDRSKKKPGLPNPPTLCLTAKPKPLHSSAPLPAKGPTKPVLANAGLLQFMLPNFGFPPTIAEEASLEQLLLSPSNHAERFELLET</sequence>
<feature type="region of interest" description="Disordered" evidence="1">
    <location>
        <begin position="142"/>
        <end position="206"/>
    </location>
</feature>
<keyword evidence="3" id="KW-1185">Reference proteome</keyword>
<proteinExistence type="predicted"/>
<dbReference type="Proteomes" id="UP000604046">
    <property type="component" value="Unassembled WGS sequence"/>
</dbReference>